<dbReference type="EMBL" id="RWJN01000039">
    <property type="protein sequence ID" value="TCD69558.1"/>
    <property type="molecule type" value="Genomic_DNA"/>
</dbReference>
<keyword evidence="1" id="KW-0472">Membrane</keyword>
<dbReference type="STRING" id="92696.A0A4R0RYW3"/>
<dbReference type="Proteomes" id="UP000292702">
    <property type="component" value="Unassembled WGS sequence"/>
</dbReference>
<keyword evidence="1" id="KW-1133">Transmembrane helix</keyword>
<reference evidence="2 3" key="1">
    <citation type="submission" date="2018-11" db="EMBL/GenBank/DDBJ databases">
        <title>Genome assembly of Steccherinum ochraceum LE-BIN_3174, the white-rot fungus of the Steccherinaceae family (The Residual Polyporoid clade, Polyporales, Basidiomycota).</title>
        <authorList>
            <person name="Fedorova T.V."/>
            <person name="Glazunova O.A."/>
            <person name="Landesman E.O."/>
            <person name="Moiseenko K.V."/>
            <person name="Psurtseva N.V."/>
            <person name="Savinova O.S."/>
            <person name="Shakhova N.V."/>
            <person name="Tyazhelova T.V."/>
            <person name="Vasina D.V."/>
        </authorList>
    </citation>
    <scope>NUCLEOTIDE SEQUENCE [LARGE SCALE GENOMIC DNA]</scope>
    <source>
        <strain evidence="2 3">LE-BIN_3174</strain>
    </source>
</reference>
<protein>
    <submittedName>
        <fullName evidence="2">Uncharacterized protein</fullName>
    </submittedName>
</protein>
<feature type="transmembrane region" description="Helical" evidence="1">
    <location>
        <begin position="53"/>
        <end position="74"/>
    </location>
</feature>
<dbReference type="OrthoDB" id="2953990at2759"/>
<accession>A0A4R0RYW3</accession>
<keyword evidence="1" id="KW-0812">Transmembrane</keyword>
<dbReference type="AlphaFoldDB" id="A0A4R0RYW3"/>
<organism evidence="2 3">
    <name type="scientific">Steccherinum ochraceum</name>
    <dbReference type="NCBI Taxonomy" id="92696"/>
    <lineage>
        <taxon>Eukaryota</taxon>
        <taxon>Fungi</taxon>
        <taxon>Dikarya</taxon>
        <taxon>Basidiomycota</taxon>
        <taxon>Agaricomycotina</taxon>
        <taxon>Agaricomycetes</taxon>
        <taxon>Polyporales</taxon>
        <taxon>Steccherinaceae</taxon>
        <taxon>Steccherinum</taxon>
    </lineage>
</organism>
<sequence length="344" mass="37166">MASSWTPTDSLDEIEVGRYLIVATTGAWVWDLLSTLREDVEVYSKYKLQPPDGGFIVGRLMTACFLFASLAFNVSSIDNCARLAKAIGWVGAIALPLLTIPFFFCARAVFLNKPLVISAFAVLWVGALGSNLATPFFIRGVQIDDASDSNRCAFQTTESHAAGIGAVAVHNLIVFVAVTAKLVSFAEGQTFSGRMTSYFHRRAVSVLSQFLMEKGQSHITPIVIFNVAAAAVNLIPSVPSSYKLAFIAMNVALQNVMTIRIHRLIKTGELAESPTGMSATTALNPSVVEIRRGEDGTMSWSHASQVEAMELSQPVVVAMPGAQLDLDRKGPDIMEDETDEKGRS</sequence>
<gene>
    <name evidence="2" type="ORF">EIP91_007182</name>
</gene>
<feature type="transmembrane region" description="Helical" evidence="1">
    <location>
        <begin position="116"/>
        <end position="138"/>
    </location>
</feature>
<keyword evidence="3" id="KW-1185">Reference proteome</keyword>
<proteinExistence type="predicted"/>
<evidence type="ECO:0000313" key="2">
    <source>
        <dbReference type="EMBL" id="TCD69558.1"/>
    </source>
</evidence>
<feature type="transmembrane region" description="Helical" evidence="1">
    <location>
        <begin position="86"/>
        <end position="110"/>
    </location>
</feature>
<name>A0A4R0RYW3_9APHY</name>
<evidence type="ECO:0000313" key="3">
    <source>
        <dbReference type="Proteomes" id="UP000292702"/>
    </source>
</evidence>
<comment type="caution">
    <text evidence="2">The sequence shown here is derived from an EMBL/GenBank/DDBJ whole genome shotgun (WGS) entry which is preliminary data.</text>
</comment>
<evidence type="ECO:0000256" key="1">
    <source>
        <dbReference type="SAM" id="Phobius"/>
    </source>
</evidence>